<dbReference type="PANTHER" id="PTHR12358:SF54">
    <property type="entry name" value="SPHINGOSINE KINASE RELATED PROTEIN"/>
    <property type="match status" value="1"/>
</dbReference>
<dbReference type="PATRIC" id="fig|755172.3.peg.57"/>
<dbReference type="InterPro" id="IPR050187">
    <property type="entry name" value="Lipid_Phosphate_FormReg"/>
</dbReference>
<proteinExistence type="inferred from homology"/>
<accession>A0A134ALQ5</accession>
<comment type="cofactor">
    <cofactor evidence="1">
        <name>Mg(2+)</name>
        <dbReference type="ChEBI" id="CHEBI:18420"/>
    </cofactor>
</comment>
<dbReference type="PROSITE" id="PS50146">
    <property type="entry name" value="DAGK"/>
    <property type="match status" value="1"/>
</dbReference>
<keyword evidence="5" id="KW-1185">Reference proteome</keyword>
<dbReference type="AlphaFoldDB" id="A0A134ALQ5"/>
<comment type="similarity">
    <text evidence="2">Belongs to the diacylglycerol/lipid kinase family.</text>
</comment>
<dbReference type="PANTHER" id="PTHR12358">
    <property type="entry name" value="SPHINGOSINE KINASE"/>
    <property type="match status" value="1"/>
</dbReference>
<organism evidence="4 5">
    <name type="scientific">Aedoeadaptatus coxii</name>
    <dbReference type="NCBI Taxonomy" id="755172"/>
    <lineage>
        <taxon>Bacteria</taxon>
        <taxon>Bacillati</taxon>
        <taxon>Bacillota</taxon>
        <taxon>Tissierellia</taxon>
        <taxon>Tissierellales</taxon>
        <taxon>Peptoniphilaceae</taxon>
        <taxon>Aedoeadaptatus</taxon>
    </lineage>
</organism>
<evidence type="ECO:0000313" key="5">
    <source>
        <dbReference type="Proteomes" id="UP000070442"/>
    </source>
</evidence>
<dbReference type="InterPro" id="IPR017438">
    <property type="entry name" value="ATP-NAD_kinase_N"/>
</dbReference>
<dbReference type="GO" id="GO:0016301">
    <property type="term" value="F:kinase activity"/>
    <property type="evidence" value="ECO:0007669"/>
    <property type="project" value="UniProtKB-KW"/>
</dbReference>
<dbReference type="EMBL" id="LSDG01000001">
    <property type="protein sequence ID" value="KXB68589.1"/>
    <property type="molecule type" value="Genomic_DNA"/>
</dbReference>
<dbReference type="InterPro" id="IPR016064">
    <property type="entry name" value="NAD/diacylglycerol_kinase_sf"/>
</dbReference>
<keyword evidence="4" id="KW-0418">Kinase</keyword>
<reference evidence="5" key="1">
    <citation type="submission" date="2016-01" db="EMBL/GenBank/DDBJ databases">
        <authorList>
            <person name="Mitreva M."/>
            <person name="Pepin K.H."/>
            <person name="Mihindukulasuriya K.A."/>
            <person name="Fulton R."/>
            <person name="Fronick C."/>
            <person name="O'Laughlin M."/>
            <person name="Miner T."/>
            <person name="Herter B."/>
            <person name="Rosa B.A."/>
            <person name="Cordes M."/>
            <person name="Tomlinson C."/>
            <person name="Wollam A."/>
            <person name="Palsikar V.B."/>
            <person name="Mardis E.R."/>
            <person name="Wilson R.K."/>
        </authorList>
    </citation>
    <scope>NUCLEOTIDE SEQUENCE [LARGE SCALE GENOMIC DNA]</scope>
    <source>
        <strain evidence="5">DNF00729</strain>
    </source>
</reference>
<name>A0A134ALQ5_9FIRM</name>
<dbReference type="SUPFAM" id="SSF111331">
    <property type="entry name" value="NAD kinase/diacylglycerol kinase-like"/>
    <property type="match status" value="1"/>
</dbReference>
<dbReference type="Gene3D" id="3.40.50.10330">
    <property type="entry name" value="Probable inorganic polyphosphate/atp-NAD kinase, domain 1"/>
    <property type="match status" value="1"/>
</dbReference>
<evidence type="ECO:0000256" key="1">
    <source>
        <dbReference type="ARBA" id="ARBA00001946"/>
    </source>
</evidence>
<keyword evidence="4" id="KW-0808">Transferase</keyword>
<sequence length="287" mass="32915">MSMAILFIVNPKLNKSRKAKIKTMIEETFSEGEYRFYDDYVENLEEEELKVFDHYVAVGGDGTAYQTVNLMMKTPYRRFSLIPAGSGNDFARTLGLKRDYGEIIKSIKTASPRSMDLCRWNNRYFLNIASVGVDADVNALNTSTDKAIGGISYSFKIFDAVKNYRFRKIQQEYYSEREWTLFTFGNGGYYGGGFPIFKEADPFSGKILFLGAGKSRLPYVIPFLACLFVGKDRLFQKDMYRKTIDSMEFELLEKANINLDGENFYEEGKVRVDILPGEIQYVGPLNR</sequence>
<evidence type="ECO:0000259" key="3">
    <source>
        <dbReference type="PROSITE" id="PS50146"/>
    </source>
</evidence>
<comment type="caution">
    <text evidence="4">The sequence shown here is derived from an EMBL/GenBank/DDBJ whole genome shotgun (WGS) entry which is preliminary data.</text>
</comment>
<evidence type="ECO:0000256" key="2">
    <source>
        <dbReference type="ARBA" id="ARBA00005983"/>
    </source>
</evidence>
<dbReference type="STRING" id="755172.HMPREF1863_00058"/>
<gene>
    <name evidence="4" type="ORF">HMPREF1863_00058</name>
</gene>
<feature type="domain" description="DAGKc" evidence="3">
    <location>
        <begin position="1"/>
        <end position="124"/>
    </location>
</feature>
<dbReference type="Gene3D" id="2.60.200.40">
    <property type="match status" value="1"/>
</dbReference>
<dbReference type="OrthoDB" id="142078at2"/>
<dbReference type="InterPro" id="IPR001206">
    <property type="entry name" value="Diacylglycerol_kinase_cat_dom"/>
</dbReference>
<dbReference type="Pfam" id="PF00781">
    <property type="entry name" value="DAGK_cat"/>
    <property type="match status" value="1"/>
</dbReference>
<dbReference type="Proteomes" id="UP000070442">
    <property type="component" value="Unassembled WGS sequence"/>
</dbReference>
<protein>
    <submittedName>
        <fullName evidence="4">Diacylglycerol kinase catalytic domain protein</fullName>
    </submittedName>
</protein>
<evidence type="ECO:0000313" key="4">
    <source>
        <dbReference type="EMBL" id="KXB68589.1"/>
    </source>
</evidence>